<dbReference type="EMBL" id="JYDQ01000014">
    <property type="protein sequence ID" value="KRY21698.1"/>
    <property type="molecule type" value="Genomic_DNA"/>
</dbReference>
<keyword evidence="2" id="KW-1185">Reference proteome</keyword>
<proteinExistence type="predicted"/>
<reference evidence="1 2" key="1">
    <citation type="submission" date="2015-01" db="EMBL/GenBank/DDBJ databases">
        <title>Evolution of Trichinella species and genotypes.</title>
        <authorList>
            <person name="Korhonen P.K."/>
            <person name="Edoardo P."/>
            <person name="Giuseppe L.R."/>
            <person name="Gasser R.B."/>
        </authorList>
    </citation>
    <scope>NUCLEOTIDE SEQUENCE [LARGE SCALE GENOMIC DNA]</scope>
    <source>
        <strain evidence="1">ISS2496</strain>
    </source>
</reference>
<dbReference type="Proteomes" id="UP000054783">
    <property type="component" value="Unassembled WGS sequence"/>
</dbReference>
<dbReference type="AlphaFoldDB" id="A0A0V1AA16"/>
<name>A0A0V1AA16_9BILA</name>
<protein>
    <submittedName>
        <fullName evidence="1">Uncharacterized protein</fullName>
    </submittedName>
</protein>
<comment type="caution">
    <text evidence="1">The sequence shown here is derived from an EMBL/GenBank/DDBJ whole genome shotgun (WGS) entry which is preliminary data.</text>
</comment>
<organism evidence="1 2">
    <name type="scientific">Trichinella patagoniensis</name>
    <dbReference type="NCBI Taxonomy" id="990121"/>
    <lineage>
        <taxon>Eukaryota</taxon>
        <taxon>Metazoa</taxon>
        <taxon>Ecdysozoa</taxon>
        <taxon>Nematoda</taxon>
        <taxon>Enoplea</taxon>
        <taxon>Dorylaimia</taxon>
        <taxon>Trichinellida</taxon>
        <taxon>Trichinellidae</taxon>
        <taxon>Trichinella</taxon>
    </lineage>
</organism>
<gene>
    <name evidence="1" type="ORF">T12_7213</name>
</gene>
<evidence type="ECO:0000313" key="2">
    <source>
        <dbReference type="Proteomes" id="UP000054783"/>
    </source>
</evidence>
<sequence>MLHSGNRLDLIGEDTLATSTYSTYISRRLLLRAQCLSFMQIGHLCVACIIFVQRNEKYVSYMLINRNELYATISCSRNSFQMIVGERCAANEQWRFQCDDGRRRTIKTALYRRIEDKRRHLEDKVLRLCFSANLVVIVTPQEERNLNENLKQFFTLNNVMSKKFKMQRVTAIDVMRLQGLVGETIHICLAAHAIWCGSYVFGGSEWPSGPSRIFHCSKASFCAGSVDWVSDENLEE</sequence>
<accession>A0A0V1AA16</accession>
<evidence type="ECO:0000313" key="1">
    <source>
        <dbReference type="EMBL" id="KRY21698.1"/>
    </source>
</evidence>